<dbReference type="SUPFAM" id="SSF54928">
    <property type="entry name" value="RNA-binding domain, RBD"/>
    <property type="match status" value="4"/>
</dbReference>
<dbReference type="AlphaFoldDB" id="A0A6A5YN46"/>
<dbReference type="GO" id="GO:0006364">
    <property type="term" value="P:rRNA processing"/>
    <property type="evidence" value="ECO:0007669"/>
    <property type="project" value="UniProtKB-KW"/>
</dbReference>
<feature type="compositionally biased region" description="Basic and acidic residues" evidence="10">
    <location>
        <begin position="177"/>
        <end position="192"/>
    </location>
</feature>
<feature type="domain" description="RRM" evidence="11">
    <location>
        <begin position="305"/>
        <end position="383"/>
    </location>
</feature>
<feature type="region of interest" description="Disordered" evidence="10">
    <location>
        <begin position="163"/>
        <end position="302"/>
    </location>
</feature>
<evidence type="ECO:0000256" key="5">
    <source>
        <dbReference type="ARBA" id="ARBA00022737"/>
    </source>
</evidence>
<feature type="compositionally biased region" description="Basic and acidic residues" evidence="10">
    <location>
        <begin position="81"/>
        <end position="92"/>
    </location>
</feature>
<keyword evidence="7" id="KW-0539">Nucleus</keyword>
<evidence type="ECO:0000256" key="1">
    <source>
        <dbReference type="ARBA" id="ARBA00004123"/>
    </source>
</evidence>
<dbReference type="InterPro" id="IPR035979">
    <property type="entry name" value="RBD_domain_sf"/>
</dbReference>
<dbReference type="PANTHER" id="PTHR48034">
    <property type="entry name" value="TRANSFORMER-2 SEX-DETERMINING PROTEIN-RELATED"/>
    <property type="match status" value="1"/>
</dbReference>
<dbReference type="Gene3D" id="3.30.70.330">
    <property type="match status" value="5"/>
</dbReference>
<evidence type="ECO:0000259" key="11">
    <source>
        <dbReference type="PROSITE" id="PS50102"/>
    </source>
</evidence>
<dbReference type="Proteomes" id="UP000799770">
    <property type="component" value="Unassembled WGS sequence"/>
</dbReference>
<feature type="compositionally biased region" description="Acidic residues" evidence="10">
    <location>
        <begin position="275"/>
        <end position="290"/>
    </location>
</feature>
<dbReference type="CDD" id="cd12320">
    <property type="entry name" value="RRM6_RBM19_RRM5_MRD1"/>
    <property type="match status" value="1"/>
</dbReference>
<dbReference type="InterPro" id="IPR000504">
    <property type="entry name" value="RRM_dom"/>
</dbReference>
<evidence type="ECO:0000256" key="10">
    <source>
        <dbReference type="SAM" id="MobiDB-lite"/>
    </source>
</evidence>
<reference evidence="12" key="1">
    <citation type="journal article" date="2020" name="Stud. Mycol.">
        <title>101 Dothideomycetes genomes: a test case for predicting lifestyles and emergence of pathogens.</title>
        <authorList>
            <person name="Haridas S."/>
            <person name="Albert R."/>
            <person name="Binder M."/>
            <person name="Bloem J."/>
            <person name="Labutti K."/>
            <person name="Salamov A."/>
            <person name="Andreopoulos B."/>
            <person name="Baker S."/>
            <person name="Barry K."/>
            <person name="Bills G."/>
            <person name="Bluhm B."/>
            <person name="Cannon C."/>
            <person name="Castanera R."/>
            <person name="Culley D."/>
            <person name="Daum C."/>
            <person name="Ezra D."/>
            <person name="Gonzalez J."/>
            <person name="Henrissat B."/>
            <person name="Kuo A."/>
            <person name="Liang C."/>
            <person name="Lipzen A."/>
            <person name="Lutzoni F."/>
            <person name="Magnuson J."/>
            <person name="Mondo S."/>
            <person name="Nolan M."/>
            <person name="Ohm R."/>
            <person name="Pangilinan J."/>
            <person name="Park H.-J."/>
            <person name="Ramirez L."/>
            <person name="Alfaro M."/>
            <person name="Sun H."/>
            <person name="Tritt A."/>
            <person name="Yoshinaga Y."/>
            <person name="Zwiers L.-H."/>
            <person name="Turgeon B."/>
            <person name="Goodwin S."/>
            <person name="Spatafora J."/>
            <person name="Crous P."/>
            <person name="Grigoriev I."/>
        </authorList>
    </citation>
    <scope>NUCLEOTIDE SEQUENCE</scope>
    <source>
        <strain evidence="12">CBS 627.86</strain>
    </source>
</reference>
<evidence type="ECO:0000256" key="9">
    <source>
        <dbReference type="PROSITE-ProRule" id="PRU00176"/>
    </source>
</evidence>
<organism evidence="12 13">
    <name type="scientific">Lophiotrema nucula</name>
    <dbReference type="NCBI Taxonomy" id="690887"/>
    <lineage>
        <taxon>Eukaryota</taxon>
        <taxon>Fungi</taxon>
        <taxon>Dikarya</taxon>
        <taxon>Ascomycota</taxon>
        <taxon>Pezizomycotina</taxon>
        <taxon>Dothideomycetes</taxon>
        <taxon>Pleosporomycetidae</taxon>
        <taxon>Pleosporales</taxon>
        <taxon>Lophiotremataceae</taxon>
        <taxon>Lophiotrema</taxon>
    </lineage>
</organism>
<protein>
    <recommendedName>
        <fullName evidence="3">Multiple RNA-binding domain-containing protein 1</fullName>
    </recommendedName>
</protein>
<dbReference type="OrthoDB" id="439639at2759"/>
<name>A0A6A5YN46_9PLEO</name>
<evidence type="ECO:0000313" key="12">
    <source>
        <dbReference type="EMBL" id="KAF2107611.1"/>
    </source>
</evidence>
<keyword evidence="13" id="KW-1185">Reference proteome</keyword>
<feature type="domain" description="RRM" evidence="11">
    <location>
        <begin position="4"/>
        <end position="75"/>
    </location>
</feature>
<comment type="similarity">
    <text evidence="2">Belongs to the RRM MRD1 family.</text>
</comment>
<keyword evidence="4" id="KW-0698">rRNA processing</keyword>
<evidence type="ECO:0000256" key="3">
    <source>
        <dbReference type="ARBA" id="ARBA00013428"/>
    </source>
</evidence>
<keyword evidence="8" id="KW-0687">Ribonucleoprotein</keyword>
<dbReference type="PROSITE" id="PS50102">
    <property type="entry name" value="RRM"/>
    <property type="match status" value="5"/>
</dbReference>
<evidence type="ECO:0000256" key="7">
    <source>
        <dbReference type="ARBA" id="ARBA00023242"/>
    </source>
</evidence>
<comment type="subcellular location">
    <subcellularLocation>
        <location evidence="1">Nucleus</location>
    </subcellularLocation>
</comment>
<dbReference type="InterPro" id="IPR012677">
    <property type="entry name" value="Nucleotide-bd_a/b_plait_sf"/>
</dbReference>
<keyword evidence="6 9" id="KW-0694">RNA-binding</keyword>
<evidence type="ECO:0000313" key="13">
    <source>
        <dbReference type="Proteomes" id="UP000799770"/>
    </source>
</evidence>
<dbReference type="GO" id="GO:0005634">
    <property type="term" value="C:nucleus"/>
    <property type="evidence" value="ECO:0007669"/>
    <property type="project" value="UniProtKB-SubCell"/>
</dbReference>
<feature type="domain" description="RRM" evidence="11">
    <location>
        <begin position="703"/>
        <end position="780"/>
    </location>
</feature>
<feature type="region of interest" description="Disordered" evidence="10">
    <location>
        <begin position="81"/>
        <end position="131"/>
    </location>
</feature>
<dbReference type="EMBL" id="ML977353">
    <property type="protein sequence ID" value="KAF2107611.1"/>
    <property type="molecule type" value="Genomic_DNA"/>
</dbReference>
<evidence type="ECO:0000256" key="6">
    <source>
        <dbReference type="ARBA" id="ARBA00022884"/>
    </source>
</evidence>
<evidence type="ECO:0000256" key="4">
    <source>
        <dbReference type="ARBA" id="ARBA00022552"/>
    </source>
</evidence>
<feature type="compositionally biased region" description="Basic and acidic residues" evidence="10">
    <location>
        <begin position="113"/>
        <end position="129"/>
    </location>
</feature>
<dbReference type="GO" id="GO:0003723">
    <property type="term" value="F:RNA binding"/>
    <property type="evidence" value="ECO:0007669"/>
    <property type="project" value="UniProtKB-UniRule"/>
</dbReference>
<sequence>MESSRIFVRGLPPTFTEAEFRKHFAKYPVTDVKFFPQRRIGYVGYKTADEASKAVKYFNKSFIRMTRIYVELARPIADERLPKSRKQIRQEKTAPQITDYVPPPKEKKSSKRKREDDEAEQDPKLKEFLDVMQPPSKTRAWANEEAQNVALAPAVGTVEEVAAPNEESDKEYQTISKDAKSSKPTAETRRTAELSQTVPAGNKQEQKGDVEEVDQEVGEHAAEENQGPMSDMDWLRSRTKRTLELETRNENTDARQNEEMDHQDAGDEAGQPAEIEVDEAQNQVDVEEATNDSSPSEEDKIRENGRLYLRNLSYDISEVDLREHFLEYGQLEEVHVPIIKSTGAGKGFAFLQFSDPAAAVSAYLENDGKIFRGRLLHVISARVKKDIALDEFAISKLPLKEQRKIKKKADAASTTFNWNSLYLNADAVMSTVANRLGLTKAELLDPTSSDAAVKQAHAETHIIQETKSYFAQNGVDLDSFKRSAKGDTAILVKNIPHATSADEVKSLFTEHGTITKFLMPPAGLSAVIEFSNAAQAKSAFQSLAYRKVRDSVLFLEKAPKDFFKAGVSAAVITQSLPADNATTKLSAKDLLQDAPPSSANTATLYVRNLNFSTTTDRLRETFAPLSGFRSAKVKTKVDPKRGVLSMGFGFVEFDNAESAASAAKVMDGYSLEGYQLTIRASHKGADAAEERRQKDAAKSAASTKIIVKNLPFEASKKDLRALFAPYGQLRSVRVPKKFDAKSRGFGFCEFTTKREASAAMEALSSTHLLGRRLVLAFAEAESDDPEKELEKMQQKVGSQTNKVALQRLTGGGRKKFNVAGNEDLDEG</sequence>
<feature type="domain" description="RRM" evidence="11">
    <location>
        <begin position="602"/>
        <end position="683"/>
    </location>
</feature>
<gene>
    <name evidence="12" type="ORF">BDV96DRAFT_506000</name>
</gene>
<keyword evidence="5" id="KW-0677">Repeat</keyword>
<evidence type="ECO:0000256" key="8">
    <source>
        <dbReference type="ARBA" id="ARBA00023274"/>
    </source>
</evidence>
<proteinExistence type="inferred from homology"/>
<accession>A0A6A5YN46</accession>
<dbReference type="GO" id="GO:1990904">
    <property type="term" value="C:ribonucleoprotein complex"/>
    <property type="evidence" value="ECO:0007669"/>
    <property type="project" value="UniProtKB-KW"/>
</dbReference>
<dbReference type="InterPro" id="IPR050441">
    <property type="entry name" value="RBM"/>
</dbReference>
<dbReference type="SMART" id="SM00360">
    <property type="entry name" value="RRM"/>
    <property type="match status" value="5"/>
</dbReference>
<dbReference type="Pfam" id="PF00076">
    <property type="entry name" value="RRM_1"/>
    <property type="match status" value="5"/>
</dbReference>
<evidence type="ECO:0000256" key="2">
    <source>
        <dbReference type="ARBA" id="ARBA00008033"/>
    </source>
</evidence>
<dbReference type="FunFam" id="3.30.70.330:FF:000247">
    <property type="entry name" value="Multiple RNA-binding domain-containing protein 1"/>
    <property type="match status" value="1"/>
</dbReference>
<feature type="compositionally biased region" description="Basic and acidic residues" evidence="10">
    <location>
        <begin position="233"/>
        <end position="265"/>
    </location>
</feature>
<feature type="domain" description="RRM" evidence="11">
    <location>
        <begin position="488"/>
        <end position="560"/>
    </location>
</feature>